<comment type="similarity">
    <text evidence="1">Belongs to the LysR transcriptional regulatory family.</text>
</comment>
<gene>
    <name evidence="7" type="ORF">J2Z21_003142</name>
</gene>
<comment type="caution">
    <text evidence="7">The sequence shown here is derived from an EMBL/GenBank/DDBJ whole genome shotgun (WGS) entry which is preliminary data.</text>
</comment>
<dbReference type="InterPro" id="IPR005119">
    <property type="entry name" value="LysR_subst-bd"/>
</dbReference>
<evidence type="ECO:0000256" key="5">
    <source>
        <dbReference type="SAM" id="MobiDB-lite"/>
    </source>
</evidence>
<keyword evidence="4" id="KW-0804">Transcription</keyword>
<accession>A0ABS4LSR1</accession>
<protein>
    <submittedName>
        <fullName evidence="7">DNA-binding transcriptional LysR family regulator</fullName>
    </submittedName>
</protein>
<evidence type="ECO:0000313" key="7">
    <source>
        <dbReference type="EMBL" id="MBP2050206.1"/>
    </source>
</evidence>
<dbReference type="Pfam" id="PF03466">
    <property type="entry name" value="LysR_substrate"/>
    <property type="match status" value="1"/>
</dbReference>
<keyword evidence="2" id="KW-0805">Transcription regulation</keyword>
<feature type="domain" description="LysR substrate-binding" evidence="6">
    <location>
        <begin position="11"/>
        <end position="138"/>
    </location>
</feature>
<proteinExistence type="inferred from homology"/>
<dbReference type="PANTHER" id="PTHR30346">
    <property type="entry name" value="TRANSCRIPTIONAL DUAL REGULATOR HCAR-RELATED"/>
    <property type="match status" value="1"/>
</dbReference>
<evidence type="ECO:0000313" key="8">
    <source>
        <dbReference type="Proteomes" id="UP001519309"/>
    </source>
</evidence>
<evidence type="ECO:0000256" key="3">
    <source>
        <dbReference type="ARBA" id="ARBA00023125"/>
    </source>
</evidence>
<dbReference type="GO" id="GO:0003677">
    <property type="term" value="F:DNA binding"/>
    <property type="evidence" value="ECO:0007669"/>
    <property type="project" value="UniProtKB-KW"/>
</dbReference>
<evidence type="ECO:0000256" key="4">
    <source>
        <dbReference type="ARBA" id="ARBA00023163"/>
    </source>
</evidence>
<dbReference type="PANTHER" id="PTHR30346:SF29">
    <property type="entry name" value="LYSR SUBSTRATE-BINDING"/>
    <property type="match status" value="1"/>
</dbReference>
<dbReference type="Proteomes" id="UP001519309">
    <property type="component" value="Unassembled WGS sequence"/>
</dbReference>
<dbReference type="SUPFAM" id="SSF53850">
    <property type="entry name" value="Periplasmic binding protein-like II"/>
    <property type="match status" value="1"/>
</dbReference>
<organism evidence="7 8">
    <name type="scientific">Streptomyces griseochromogenes</name>
    <dbReference type="NCBI Taxonomy" id="68214"/>
    <lineage>
        <taxon>Bacteria</taxon>
        <taxon>Bacillati</taxon>
        <taxon>Actinomycetota</taxon>
        <taxon>Actinomycetes</taxon>
        <taxon>Kitasatosporales</taxon>
        <taxon>Streptomycetaceae</taxon>
        <taxon>Streptomyces</taxon>
    </lineage>
</organism>
<evidence type="ECO:0000259" key="6">
    <source>
        <dbReference type="Pfam" id="PF03466"/>
    </source>
</evidence>
<keyword evidence="8" id="KW-1185">Reference proteome</keyword>
<name>A0ABS4LSR1_9ACTN</name>
<evidence type="ECO:0000256" key="2">
    <source>
        <dbReference type="ARBA" id="ARBA00023015"/>
    </source>
</evidence>
<dbReference type="EMBL" id="JAGGLP010000005">
    <property type="protein sequence ID" value="MBP2050206.1"/>
    <property type="molecule type" value="Genomic_DNA"/>
</dbReference>
<keyword evidence="3 7" id="KW-0238">DNA-binding</keyword>
<dbReference type="RefSeq" id="WP_237281531.1">
    <property type="nucleotide sequence ID" value="NZ_CP016279.1"/>
</dbReference>
<reference evidence="7 8" key="1">
    <citation type="submission" date="2021-03" db="EMBL/GenBank/DDBJ databases">
        <title>Genomic Encyclopedia of Type Strains, Phase IV (KMG-IV): sequencing the most valuable type-strain genomes for metagenomic binning, comparative biology and taxonomic classification.</title>
        <authorList>
            <person name="Goeker M."/>
        </authorList>
    </citation>
    <scope>NUCLEOTIDE SEQUENCE [LARGE SCALE GENOMIC DNA]</scope>
    <source>
        <strain evidence="7 8">DSM 40499</strain>
    </source>
</reference>
<feature type="region of interest" description="Disordered" evidence="5">
    <location>
        <begin position="1"/>
        <end position="20"/>
    </location>
</feature>
<dbReference type="Gene3D" id="3.40.190.290">
    <property type="match status" value="1"/>
</dbReference>
<sequence length="150" mass="16458">MRRTGRPAATASPVVEQEDLLDDRPRLAVPEAACAADGPTASLRALADHPWAMTPVGTDARQWDMTLCRKAGFEPGVRFETTGLLIQLRLVERGHAVALLPDPLWQGRTPTVALRELPRARRTRRVFTVVRQGRSRHPPSGPPGTLCGTR</sequence>
<evidence type="ECO:0000256" key="1">
    <source>
        <dbReference type="ARBA" id="ARBA00009437"/>
    </source>
</evidence>